<keyword evidence="3" id="KW-1185">Reference proteome</keyword>
<accession>A0A026WUE5</accession>
<dbReference type="PANTHER" id="PTHR47331">
    <property type="entry name" value="PHD-TYPE DOMAIN-CONTAINING PROTEIN"/>
    <property type="match status" value="1"/>
</dbReference>
<name>A0A026WUE5_OOCBI</name>
<dbReference type="STRING" id="2015173.A0A026WUE5"/>
<dbReference type="Pfam" id="PF03564">
    <property type="entry name" value="DUF1759"/>
    <property type="match status" value="1"/>
</dbReference>
<protein>
    <submittedName>
        <fullName evidence="2">Uncharacterized protein</fullName>
    </submittedName>
</protein>
<feature type="region of interest" description="Disordered" evidence="1">
    <location>
        <begin position="251"/>
        <end position="279"/>
    </location>
</feature>
<sequence>MVVSNPDLTPVEQLHYLKTQVTGEASRLIVNIQMTSENFSRAWKALTSRYENKRALVTANLDRLFELKSMIQASSSDLKLLLSTVKECTGSLKSLDVPVQHWDLFLVYFVTRKLHTSILEAWEIHLGESTDLATFLQLETFLEGRIRALEAIQSSRLVSKSSATQKSSYKTNSARTHAIVVNKSGCSYCSAAHYIAACPDFAAKSLDERHEFIVKKNLCFNCLGTHRLSECRCVKRCRRCKSQHHTLLHRETASSSVAPVASTSSHTSPSNDTSSVAGTPEKPVALSHVAVTVDCSDSPTILATAKVRILVTGGNSLVVRALLDQGSKVSFIRESLVQLLRLPRHRSLMHISGVGSRDVGATRGVVSLRLQSCVEPSDEFILQTYILPQLTGKIPSEPITYSWEHLQGLPFADPDFAIPGPIDLLLGANIYGLLLKSTIRKGPLNAPVAQETSLGWIVSRPTSQQSR</sequence>
<dbReference type="OrthoDB" id="7555186at2759"/>
<reference evidence="2 3" key="1">
    <citation type="journal article" date="2014" name="Curr. Biol.">
        <title>The genome of the clonal raider ant Cerapachys biroi.</title>
        <authorList>
            <person name="Oxley P.R."/>
            <person name="Ji L."/>
            <person name="Fetter-Pruneda I."/>
            <person name="McKenzie S.K."/>
            <person name="Li C."/>
            <person name="Hu H."/>
            <person name="Zhang G."/>
            <person name="Kronauer D.J."/>
        </authorList>
    </citation>
    <scope>NUCLEOTIDE SEQUENCE [LARGE SCALE GENOMIC DNA]</scope>
</reference>
<evidence type="ECO:0000313" key="2">
    <source>
        <dbReference type="EMBL" id="EZA59660.1"/>
    </source>
</evidence>
<organism evidence="2 3">
    <name type="scientific">Ooceraea biroi</name>
    <name type="common">Clonal raider ant</name>
    <name type="synonym">Cerapachys biroi</name>
    <dbReference type="NCBI Taxonomy" id="2015173"/>
    <lineage>
        <taxon>Eukaryota</taxon>
        <taxon>Metazoa</taxon>
        <taxon>Ecdysozoa</taxon>
        <taxon>Arthropoda</taxon>
        <taxon>Hexapoda</taxon>
        <taxon>Insecta</taxon>
        <taxon>Pterygota</taxon>
        <taxon>Neoptera</taxon>
        <taxon>Endopterygota</taxon>
        <taxon>Hymenoptera</taxon>
        <taxon>Apocrita</taxon>
        <taxon>Aculeata</taxon>
        <taxon>Formicoidea</taxon>
        <taxon>Formicidae</taxon>
        <taxon>Dorylinae</taxon>
        <taxon>Ooceraea</taxon>
    </lineage>
</organism>
<dbReference type="OMA" id="DERHEFI"/>
<evidence type="ECO:0000256" key="1">
    <source>
        <dbReference type="SAM" id="MobiDB-lite"/>
    </source>
</evidence>
<proteinExistence type="predicted"/>
<feature type="compositionally biased region" description="Low complexity" evidence="1">
    <location>
        <begin position="253"/>
        <end position="276"/>
    </location>
</feature>
<gene>
    <name evidence="2" type="ORF">X777_16731</name>
</gene>
<dbReference type="AlphaFoldDB" id="A0A026WUE5"/>
<evidence type="ECO:0000313" key="3">
    <source>
        <dbReference type="Proteomes" id="UP000053097"/>
    </source>
</evidence>
<dbReference type="PANTHER" id="PTHR47331:SF5">
    <property type="entry name" value="RIBONUCLEASE H"/>
    <property type="match status" value="1"/>
</dbReference>
<dbReference type="Proteomes" id="UP000053097">
    <property type="component" value="Unassembled WGS sequence"/>
</dbReference>
<dbReference type="EMBL" id="KK107100">
    <property type="protein sequence ID" value="EZA59660.1"/>
    <property type="molecule type" value="Genomic_DNA"/>
</dbReference>
<dbReference type="InterPro" id="IPR005312">
    <property type="entry name" value="DUF1759"/>
</dbReference>